<gene>
    <name evidence="3" type="ORF">FOB51_21760</name>
    <name evidence="2" type="ORF">PY32053_04121</name>
</gene>
<accession>A0A386UTQ9</accession>
<dbReference type="EMBL" id="CP031080">
    <property type="protein sequence ID" value="AYF03659.1"/>
    <property type="molecule type" value="Genomic_DNA"/>
</dbReference>
<dbReference type="AlphaFoldDB" id="A0A386UTQ9"/>
<proteinExistence type="predicted"/>
<geneLocation type="plasmid" evidence="4">
    <name>pyee2</name>
</geneLocation>
<organism evidence="2 4">
    <name type="scientific">Paracoccus yeei</name>
    <dbReference type="NCBI Taxonomy" id="147645"/>
    <lineage>
        <taxon>Bacteria</taxon>
        <taxon>Pseudomonadati</taxon>
        <taxon>Pseudomonadota</taxon>
        <taxon>Alphaproteobacteria</taxon>
        <taxon>Rhodobacterales</taxon>
        <taxon>Paracoccaceae</taxon>
        <taxon>Paracoccus</taxon>
    </lineage>
</organism>
<reference evidence="4" key="2">
    <citation type="submission" date="2018-07" db="EMBL/GenBank/DDBJ databases">
        <title>Genome Structure of the Opportunistic Pathogen Paracoccus yeei (Alphaproteobacteria) and Identification of Putative Virulence Factors.</title>
        <authorList>
            <person name="Lasek R."/>
            <person name="Szuplewska M."/>
            <person name="Mitura M."/>
            <person name="Decewicz P."/>
            <person name="Chmielowska C."/>
            <person name="Pawlot A."/>
            <person name="Sentkowska D."/>
            <person name="Czarnecki J."/>
            <person name="Bartosik D."/>
        </authorList>
    </citation>
    <scope>NUCLEOTIDE SEQUENCE [LARGE SCALE GENOMIC DNA]</scope>
    <source>
        <strain evidence="4">CCUG 32053</strain>
        <plasmid evidence="4">pyee2</plasmid>
    </source>
</reference>
<evidence type="ECO:0000313" key="3">
    <source>
        <dbReference type="EMBL" id="QEU10614.1"/>
    </source>
</evidence>
<reference evidence="2" key="1">
    <citation type="journal article" date="2018" name="Front. Microbiol.">
        <title>Genome Structure of the Opportunistic Pathogen Paracoccus yeei (Alphaproteobacteria) and Identification of Putative Virulence Factors.</title>
        <authorList>
            <person name="Lasek R."/>
            <person name="Szuplewska M."/>
            <person name="Mitura M."/>
            <person name="Decewicz P."/>
            <person name="Chmielowska C."/>
            <person name="Pawlot A."/>
            <person name="Sentkowska D."/>
            <person name="Czarnecki J."/>
            <person name="Bartosik D."/>
        </authorList>
    </citation>
    <scope>NUCLEOTIDE SEQUENCE</scope>
    <source>
        <strain evidence="2">CCUG 32053</strain>
        <plasmid evidence="2">pYEE2</plasmid>
    </source>
</reference>
<keyword evidence="3" id="KW-0808">Transferase</keyword>
<keyword evidence="3" id="KW-0548">Nucleotidyltransferase</keyword>
<sequence length="289" mass="32534">MIQPVNTLPPDGAPDAAWRAFLASYAHIVLVANSDETDMAALERDFPQGTLFVFFNKVYKVLDGVFSRPAILVSRSGMMGANIVHRREVPEVVGHFDPNSFLGILNIIIGNDERFSTPAEFGLDRVAHLDLEPVVSGFYPQGMVPTTGFGLCVWLTRLDLPARITLAGFSSRRSERWKVFDIHDWTFEQIVLRLLFRKGEIDLIGHDREDCLAELPRHFPQFSAADIASATDEVLAERLAHMGSTIDRLMSVTKPLRYLDQSFRKLRPKTRKQKYLARKAAEEGKPPQG</sequence>
<feature type="compositionally biased region" description="Basic and acidic residues" evidence="1">
    <location>
        <begin position="279"/>
        <end position="289"/>
    </location>
</feature>
<keyword evidence="2" id="KW-0614">Plasmid</keyword>
<evidence type="ECO:0000256" key="1">
    <source>
        <dbReference type="SAM" id="MobiDB-lite"/>
    </source>
</evidence>
<dbReference type="Proteomes" id="UP000272010">
    <property type="component" value="Plasmid pYEE2"/>
</dbReference>
<dbReference type="RefSeq" id="WP_120444546.1">
    <property type="nucleotide sequence ID" value="NZ_CP031080.1"/>
</dbReference>
<feature type="region of interest" description="Disordered" evidence="1">
    <location>
        <begin position="269"/>
        <end position="289"/>
    </location>
</feature>
<geneLocation type="plasmid" evidence="2">
    <name>pYEE2</name>
</geneLocation>
<dbReference type="EMBL" id="CP044082">
    <property type="protein sequence ID" value="QEU10614.1"/>
    <property type="molecule type" value="Genomic_DNA"/>
</dbReference>
<name>A0A386UTQ9_9RHOB</name>
<evidence type="ECO:0000313" key="2">
    <source>
        <dbReference type="EMBL" id="AYF03659.1"/>
    </source>
</evidence>
<reference evidence="3 5" key="3">
    <citation type="submission" date="2019-09" db="EMBL/GenBank/DDBJ databases">
        <title>FDA dAtabase for Regulatory Grade micrObial Sequences (FDA-ARGOS): Supporting development and validation of Infectious Disease Dx tests.</title>
        <authorList>
            <person name="Sciortino C."/>
            <person name="Tallon L."/>
            <person name="Sadzewicz L."/>
            <person name="Vavikolanu K."/>
            <person name="Mehta A."/>
            <person name="Aluvathingal J."/>
            <person name="Nadendla S."/>
            <person name="Nandy P."/>
            <person name="Geyer C."/>
            <person name="Yan Y."/>
            <person name="Sichtig H."/>
        </authorList>
    </citation>
    <scope>NUCLEOTIDE SEQUENCE [LARGE SCALE GENOMIC DNA]</scope>
    <source>
        <strain evidence="3 5">FDAARGOS_643</strain>
        <plasmid evidence="3 5">unnamed4</plasmid>
    </source>
</reference>
<geneLocation type="plasmid" evidence="3 5">
    <name>unnamed4</name>
</geneLocation>
<dbReference type="Proteomes" id="UP000324507">
    <property type="component" value="Plasmid unnamed4"/>
</dbReference>
<protein>
    <submittedName>
        <fullName evidence="3">3-deoxy-manno-octulosonate cytidylyltransferase</fullName>
    </submittedName>
</protein>
<evidence type="ECO:0000313" key="4">
    <source>
        <dbReference type="Proteomes" id="UP000272010"/>
    </source>
</evidence>
<evidence type="ECO:0000313" key="5">
    <source>
        <dbReference type="Proteomes" id="UP000324507"/>
    </source>
</evidence>
<dbReference type="GO" id="GO:0016779">
    <property type="term" value="F:nucleotidyltransferase activity"/>
    <property type="evidence" value="ECO:0007669"/>
    <property type="project" value="UniProtKB-KW"/>
</dbReference>